<dbReference type="AlphaFoldDB" id="A0A9X3RM60"/>
<evidence type="ECO:0000313" key="4">
    <source>
        <dbReference type="EMBL" id="MEK0146195.1"/>
    </source>
</evidence>
<dbReference type="Proteomes" id="UP001146439">
    <property type="component" value="Unassembled WGS sequence"/>
</dbReference>
<dbReference type="EMBL" id="JBBMGJ010000018">
    <property type="protein sequence ID" value="MEK0146195.1"/>
    <property type="molecule type" value="Genomic_DNA"/>
</dbReference>
<dbReference type="Proteomes" id="UP001371299">
    <property type="component" value="Unassembled WGS sequence"/>
</dbReference>
<dbReference type="InterPro" id="IPR007167">
    <property type="entry name" value="Fe-transptr_FeoA-like"/>
</dbReference>
<dbReference type="Pfam" id="PF04023">
    <property type="entry name" value="FeoA"/>
    <property type="match status" value="1"/>
</dbReference>
<dbReference type="InterPro" id="IPR038157">
    <property type="entry name" value="FeoA_core_dom"/>
</dbReference>
<evidence type="ECO:0000256" key="1">
    <source>
        <dbReference type="ARBA" id="ARBA00023004"/>
    </source>
</evidence>
<dbReference type="EMBL" id="JAKMUZ010000026">
    <property type="protein sequence ID" value="MCZ9297080.1"/>
    <property type="molecule type" value="Genomic_DNA"/>
</dbReference>
<dbReference type="InterPro" id="IPR008988">
    <property type="entry name" value="Transcriptional_repressor_C"/>
</dbReference>
<name>A0A9X3RM60_9CORY</name>
<proteinExistence type="predicted"/>
<gene>
    <name evidence="3" type="ORF">L8V22_11050</name>
    <name evidence="4" type="ORF">WMQ01_08965</name>
</gene>
<evidence type="ECO:0000313" key="6">
    <source>
        <dbReference type="Proteomes" id="UP001371299"/>
    </source>
</evidence>
<dbReference type="GO" id="GO:0046914">
    <property type="term" value="F:transition metal ion binding"/>
    <property type="evidence" value="ECO:0007669"/>
    <property type="project" value="InterPro"/>
</dbReference>
<comment type="caution">
    <text evidence="3">The sequence shown here is derived from an EMBL/GenBank/DDBJ whole genome shotgun (WGS) entry which is preliminary data.</text>
</comment>
<evidence type="ECO:0000313" key="5">
    <source>
        <dbReference type="Proteomes" id="UP001146439"/>
    </source>
</evidence>
<dbReference type="Gene3D" id="2.30.30.90">
    <property type="match status" value="1"/>
</dbReference>
<dbReference type="RefSeq" id="WP_238802186.1">
    <property type="nucleotide sequence ID" value="NZ_JAKMUZ010000026.1"/>
</dbReference>
<sequence length="81" mass="8671">MRADQAPVDALVELPECCLQHAINEQPALALRLRELGFRPGVRVQIGRKVAGGARLVTVGTARYAVDAATLRQLEVIPVAA</sequence>
<keyword evidence="6" id="KW-1185">Reference proteome</keyword>
<reference evidence="3" key="1">
    <citation type="submission" date="2022-02" db="EMBL/GenBank/DDBJ databases">
        <title>Corynebacterium sp. from urogenital microbiome.</title>
        <authorList>
            <person name="Cappelli E.A."/>
            <person name="Ribeiro T.G."/>
            <person name="Peixe L."/>
        </authorList>
    </citation>
    <scope>NUCLEOTIDE SEQUENCE</scope>
    <source>
        <strain evidence="3">C21Ua_68</strain>
    </source>
</reference>
<reference evidence="4 6" key="2">
    <citation type="submission" date="2024-01" db="EMBL/GenBank/DDBJ databases">
        <title>Description of two novel Corynebacterium species isolated from human nasal passages and skin.</title>
        <authorList>
            <person name="Popowitch E."/>
            <person name="Tran T.H."/>
            <person name="Escapa I.F."/>
            <person name="Bhatt E."/>
            <person name="Sozat A.K."/>
            <person name="Roberts A.Q."/>
            <person name="Segre J.A."/>
            <person name="Kong H."/>
            <person name="Conlan S."/>
            <person name="Lemon K.P."/>
            <person name="Kelly M.S."/>
        </authorList>
    </citation>
    <scope>NUCLEOTIDE SEQUENCE [LARGE SCALE GENOMIC DNA]</scope>
    <source>
        <strain evidence="4 6">KPL2619</strain>
    </source>
</reference>
<keyword evidence="1" id="KW-0408">Iron</keyword>
<feature type="domain" description="Ferrous iron transporter FeoA-like" evidence="2">
    <location>
        <begin position="22"/>
        <end position="76"/>
    </location>
</feature>
<dbReference type="SUPFAM" id="SSF50037">
    <property type="entry name" value="C-terminal domain of transcriptional repressors"/>
    <property type="match status" value="1"/>
</dbReference>
<evidence type="ECO:0000259" key="2">
    <source>
        <dbReference type="Pfam" id="PF04023"/>
    </source>
</evidence>
<evidence type="ECO:0000313" key="3">
    <source>
        <dbReference type="EMBL" id="MCZ9297080.1"/>
    </source>
</evidence>
<accession>A0A9X3RM60</accession>
<protein>
    <submittedName>
        <fullName evidence="4">FeoA domain-containing protein</fullName>
    </submittedName>
    <submittedName>
        <fullName evidence="3">Ferrous iron transport protein A</fullName>
    </submittedName>
</protein>
<organism evidence="3 5">
    <name type="scientific">Corynebacterium yonathiae</name>
    <dbReference type="NCBI Taxonomy" id="2913504"/>
    <lineage>
        <taxon>Bacteria</taxon>
        <taxon>Bacillati</taxon>
        <taxon>Actinomycetota</taxon>
        <taxon>Actinomycetes</taxon>
        <taxon>Mycobacteriales</taxon>
        <taxon>Corynebacteriaceae</taxon>
        <taxon>Corynebacterium</taxon>
    </lineage>
</organism>